<accession>A0A512BXY1</accession>
<evidence type="ECO:0000313" key="4">
    <source>
        <dbReference type="Proteomes" id="UP000321085"/>
    </source>
</evidence>
<reference evidence="3 4" key="1">
    <citation type="submission" date="2019-07" db="EMBL/GenBank/DDBJ databases">
        <title>Whole genome shotgun sequence of Microvirga aerophila NBRC 106136.</title>
        <authorList>
            <person name="Hosoyama A."/>
            <person name="Uohara A."/>
            <person name="Ohji S."/>
            <person name="Ichikawa N."/>
        </authorList>
    </citation>
    <scope>NUCLEOTIDE SEQUENCE [LARGE SCALE GENOMIC DNA]</scope>
    <source>
        <strain evidence="3 4">NBRC 106136</strain>
    </source>
</reference>
<dbReference type="InterPro" id="IPR018968">
    <property type="entry name" value="Phasin"/>
</dbReference>
<name>A0A512BXY1_9HYPH</name>
<dbReference type="EMBL" id="BJYU01000075">
    <property type="protein sequence ID" value="GEO16793.1"/>
    <property type="molecule type" value="Genomic_DNA"/>
</dbReference>
<dbReference type="Proteomes" id="UP000321085">
    <property type="component" value="Unassembled WGS sequence"/>
</dbReference>
<dbReference type="Pfam" id="PF09361">
    <property type="entry name" value="Phasin_2"/>
    <property type="match status" value="1"/>
</dbReference>
<proteinExistence type="predicted"/>
<feature type="region of interest" description="Disordered" evidence="1">
    <location>
        <begin position="1"/>
        <end position="24"/>
    </location>
</feature>
<comment type="caution">
    <text evidence="3">The sequence shown here is derived from an EMBL/GenBank/DDBJ whole genome shotgun (WGS) entry which is preliminary data.</text>
</comment>
<evidence type="ECO:0000259" key="2">
    <source>
        <dbReference type="Pfam" id="PF09361"/>
    </source>
</evidence>
<dbReference type="RefSeq" id="WP_114185499.1">
    <property type="nucleotide sequence ID" value="NZ_BJYU01000075.1"/>
</dbReference>
<protein>
    <recommendedName>
        <fullName evidence="2">Phasin domain-containing protein</fullName>
    </recommendedName>
</protein>
<keyword evidence="4" id="KW-1185">Reference proteome</keyword>
<dbReference type="AlphaFoldDB" id="A0A512BXY1"/>
<evidence type="ECO:0000313" key="3">
    <source>
        <dbReference type="EMBL" id="GEO16793.1"/>
    </source>
</evidence>
<evidence type="ECO:0000256" key="1">
    <source>
        <dbReference type="SAM" id="MobiDB-lite"/>
    </source>
</evidence>
<sequence length="162" mass="17215">MAEAKKPRAKGTRTSAKGAKQAAPAEAANVTAEMTLDLKPVVLSVVPSSVQAVEVVQPAPIPQARGDVLRQAVSETVAVTARGALEVNEKILEALQAQSEAALEIWRTALSAPRLSDVIRVQASGTRQAYEAATAQWTDIATTTAQWLNKSLEPLQSALHRR</sequence>
<organism evidence="3 4">
    <name type="scientific">Microvirga aerophila</name>
    <dbReference type="NCBI Taxonomy" id="670291"/>
    <lineage>
        <taxon>Bacteria</taxon>
        <taxon>Pseudomonadati</taxon>
        <taxon>Pseudomonadota</taxon>
        <taxon>Alphaproteobacteria</taxon>
        <taxon>Hyphomicrobiales</taxon>
        <taxon>Methylobacteriaceae</taxon>
        <taxon>Microvirga</taxon>
    </lineage>
</organism>
<feature type="domain" description="Phasin" evidence="2">
    <location>
        <begin position="72"/>
        <end position="157"/>
    </location>
</feature>
<dbReference type="OrthoDB" id="8020845at2"/>
<gene>
    <name evidence="3" type="ORF">MAE02_44890</name>
</gene>